<name>A0ABZ2M295_9BACT</name>
<evidence type="ECO:0000259" key="4">
    <source>
        <dbReference type="PROSITE" id="PS51891"/>
    </source>
</evidence>
<proteinExistence type="inferred from homology"/>
<dbReference type="SUPFAM" id="SSF51316">
    <property type="entry name" value="Mss4-like"/>
    <property type="match status" value="1"/>
</dbReference>
<protein>
    <submittedName>
        <fullName evidence="5">GFA family protein</fullName>
    </submittedName>
</protein>
<evidence type="ECO:0000313" key="5">
    <source>
        <dbReference type="EMBL" id="WXB15929.1"/>
    </source>
</evidence>
<sequence>MSESQKQSSDVAKHQGSCHCGAVRFEVAYDPSAGASRCNCSICTKTAILGAIVKPNAFTLLTSEGDLGWYEWGGKTARRFFCKTCGVQCFGRGYLEQVGGDYVSFNVNCLDDLEIKDLNVVYWDGRHDNWEAGPRPAPWAIHTRA</sequence>
<dbReference type="Proteomes" id="UP001370348">
    <property type="component" value="Chromosome"/>
</dbReference>
<evidence type="ECO:0000256" key="3">
    <source>
        <dbReference type="ARBA" id="ARBA00022833"/>
    </source>
</evidence>
<evidence type="ECO:0000256" key="2">
    <source>
        <dbReference type="ARBA" id="ARBA00022723"/>
    </source>
</evidence>
<keyword evidence="2" id="KW-0479">Metal-binding</keyword>
<reference evidence="5 6" key="1">
    <citation type="submission" date="2021-12" db="EMBL/GenBank/DDBJ databases">
        <title>Discovery of the Pendulisporaceae a myxobacterial family with distinct sporulation behavior and unique specialized metabolism.</title>
        <authorList>
            <person name="Garcia R."/>
            <person name="Popoff A."/>
            <person name="Bader C.D."/>
            <person name="Loehr J."/>
            <person name="Walesch S."/>
            <person name="Walt C."/>
            <person name="Boldt J."/>
            <person name="Bunk B."/>
            <person name="Haeckl F.J.F.P.J."/>
            <person name="Gunesch A.P."/>
            <person name="Birkelbach J."/>
            <person name="Nuebel U."/>
            <person name="Pietschmann T."/>
            <person name="Bach T."/>
            <person name="Mueller R."/>
        </authorList>
    </citation>
    <scope>NUCLEOTIDE SEQUENCE [LARGE SCALE GENOMIC DNA]</scope>
    <source>
        <strain evidence="5 6">MSr11954</strain>
    </source>
</reference>
<accession>A0ABZ2M295</accession>
<gene>
    <name evidence="5" type="ORF">LZC94_01370</name>
</gene>
<feature type="domain" description="CENP-V/GFA" evidence="4">
    <location>
        <begin position="14"/>
        <end position="124"/>
    </location>
</feature>
<keyword evidence="3" id="KW-0862">Zinc</keyword>
<evidence type="ECO:0000313" key="6">
    <source>
        <dbReference type="Proteomes" id="UP001370348"/>
    </source>
</evidence>
<dbReference type="PANTHER" id="PTHR28620">
    <property type="entry name" value="CENTROMERE PROTEIN V"/>
    <property type="match status" value="1"/>
</dbReference>
<evidence type="ECO:0000256" key="1">
    <source>
        <dbReference type="ARBA" id="ARBA00005495"/>
    </source>
</evidence>
<dbReference type="RefSeq" id="WP_394825560.1">
    <property type="nucleotide sequence ID" value="NZ_CP089984.1"/>
</dbReference>
<dbReference type="Pfam" id="PF04828">
    <property type="entry name" value="GFA"/>
    <property type="match status" value="1"/>
</dbReference>
<dbReference type="EMBL" id="CP089984">
    <property type="protein sequence ID" value="WXB15929.1"/>
    <property type="molecule type" value="Genomic_DNA"/>
</dbReference>
<dbReference type="InterPro" id="IPR011057">
    <property type="entry name" value="Mss4-like_sf"/>
</dbReference>
<dbReference type="PANTHER" id="PTHR28620:SF1">
    <property type="entry name" value="CENP-V_GFA DOMAIN-CONTAINING PROTEIN"/>
    <property type="match status" value="1"/>
</dbReference>
<dbReference type="PROSITE" id="PS51891">
    <property type="entry name" value="CENP_V_GFA"/>
    <property type="match status" value="1"/>
</dbReference>
<organism evidence="5 6">
    <name type="scientific">Pendulispora albinea</name>
    <dbReference type="NCBI Taxonomy" id="2741071"/>
    <lineage>
        <taxon>Bacteria</taxon>
        <taxon>Pseudomonadati</taxon>
        <taxon>Myxococcota</taxon>
        <taxon>Myxococcia</taxon>
        <taxon>Myxococcales</taxon>
        <taxon>Sorangiineae</taxon>
        <taxon>Pendulisporaceae</taxon>
        <taxon>Pendulispora</taxon>
    </lineage>
</organism>
<dbReference type="InterPro" id="IPR052355">
    <property type="entry name" value="CENP-V-like"/>
</dbReference>
<keyword evidence="6" id="KW-1185">Reference proteome</keyword>
<comment type="similarity">
    <text evidence="1">Belongs to the Gfa family.</text>
</comment>
<dbReference type="InterPro" id="IPR006913">
    <property type="entry name" value="CENP-V/GFA"/>
</dbReference>
<dbReference type="Gene3D" id="2.170.150.70">
    <property type="match status" value="1"/>
</dbReference>